<gene>
    <name evidence="1" type="ORF">AUL39_05650</name>
</gene>
<dbReference type="OrthoDB" id="9795355at2"/>
<reference evidence="1 2" key="1">
    <citation type="submission" date="2015-12" db="EMBL/GenBank/DDBJ databases">
        <title>Draft Genome Sequence of Olsenella scatoligenes SK9K4T; a Producer of 3-Methylindole- (skatole) and 4-Methylphenol- (p-cresol) Isolated from Pig Feces.</title>
        <authorList>
            <person name="Li X."/>
            <person name="Borg B."/>
            <person name="Canibe N."/>
        </authorList>
    </citation>
    <scope>NUCLEOTIDE SEQUENCE [LARGE SCALE GENOMIC DNA]</scope>
    <source>
        <strain evidence="1 2">SK9K4</strain>
    </source>
</reference>
<dbReference type="InterPro" id="IPR037481">
    <property type="entry name" value="LacX"/>
</dbReference>
<dbReference type="GO" id="GO:0030246">
    <property type="term" value="F:carbohydrate binding"/>
    <property type="evidence" value="ECO:0007669"/>
    <property type="project" value="InterPro"/>
</dbReference>
<dbReference type="AlphaFoldDB" id="A0A100YVJ9"/>
<name>A0A100YVJ9_TRASO</name>
<dbReference type="GO" id="GO:0016853">
    <property type="term" value="F:isomerase activity"/>
    <property type="evidence" value="ECO:0007669"/>
    <property type="project" value="InterPro"/>
</dbReference>
<organism evidence="1 2">
    <name type="scientific">Tractidigestivibacter scatoligenes</name>
    <name type="common">Olsenella scatoligenes</name>
    <dbReference type="NCBI Taxonomy" id="1299998"/>
    <lineage>
        <taxon>Bacteria</taxon>
        <taxon>Bacillati</taxon>
        <taxon>Actinomycetota</taxon>
        <taxon>Coriobacteriia</taxon>
        <taxon>Coriobacteriales</taxon>
        <taxon>Atopobiaceae</taxon>
        <taxon>Tractidigestivibacter</taxon>
    </lineage>
</organism>
<dbReference type="SUPFAM" id="SSF74650">
    <property type="entry name" value="Galactose mutarotase-like"/>
    <property type="match status" value="1"/>
</dbReference>
<dbReference type="InterPro" id="IPR008183">
    <property type="entry name" value="Aldose_1/G6P_1-epimerase"/>
</dbReference>
<dbReference type="InterPro" id="IPR014718">
    <property type="entry name" value="GH-type_carb-bd"/>
</dbReference>
<evidence type="ECO:0000313" key="2">
    <source>
        <dbReference type="Proteomes" id="UP000054078"/>
    </source>
</evidence>
<dbReference type="STRING" id="1299998.AUL39_05650"/>
<dbReference type="Gene3D" id="2.70.98.10">
    <property type="match status" value="1"/>
</dbReference>
<dbReference type="CDD" id="cd09024">
    <property type="entry name" value="Aldose_epim_lacX"/>
    <property type="match status" value="1"/>
</dbReference>
<proteinExistence type="predicted"/>
<evidence type="ECO:0000313" key="1">
    <source>
        <dbReference type="EMBL" id="KUH58478.1"/>
    </source>
</evidence>
<dbReference type="GO" id="GO:0005975">
    <property type="term" value="P:carbohydrate metabolic process"/>
    <property type="evidence" value="ECO:0007669"/>
    <property type="project" value="InterPro"/>
</dbReference>
<dbReference type="PANTHER" id="PTHR11122">
    <property type="entry name" value="APOSPORY-ASSOCIATED PROTEIN C-RELATED"/>
    <property type="match status" value="1"/>
</dbReference>
<sequence>MSTTTTIRKGALEASIDSQGAQLMSLKLSGNEYLWQGDEKFWPRRAPILFPIVGCLRNNFAKSAAGEVHLGRHGLARNYEHRIVEKTEDSVTFELESTPETMSAFPYAFRLNMTYTVDGERMLQRFTVTNTGDEIMPFTLGGHPAFNVPAPDANGESFDDYELRFTRPWTAVSPAIDADGLCDFDRPFTLFEDADTLSLSHELFDKYLTLTFQDVPGRTVTLLGTKSGHGVELDFDDFPYLGVWSAPGAPFVAIEPWRGVATCHDESDIFEEKRGMESLDLGEKVSYEFSVSPF</sequence>
<dbReference type="InterPro" id="IPR011013">
    <property type="entry name" value="Gal_mutarotase_sf_dom"/>
</dbReference>
<dbReference type="Proteomes" id="UP000054078">
    <property type="component" value="Unassembled WGS sequence"/>
</dbReference>
<dbReference type="EMBL" id="LOJF01000009">
    <property type="protein sequence ID" value="KUH58478.1"/>
    <property type="molecule type" value="Genomic_DNA"/>
</dbReference>
<dbReference type="Pfam" id="PF01263">
    <property type="entry name" value="Aldose_epim"/>
    <property type="match status" value="1"/>
</dbReference>
<dbReference type="RefSeq" id="WP_059054568.1">
    <property type="nucleotide sequence ID" value="NZ_LOJF01000009.1"/>
</dbReference>
<accession>A0A100YVJ9</accession>
<dbReference type="PANTHER" id="PTHR11122:SF13">
    <property type="entry name" value="GLUCOSE-6-PHOSPHATE 1-EPIMERASE"/>
    <property type="match status" value="1"/>
</dbReference>
<keyword evidence="2" id="KW-1185">Reference proteome</keyword>
<protein>
    <submittedName>
        <fullName evidence="1">Aldose epimerase</fullName>
    </submittedName>
</protein>
<comment type="caution">
    <text evidence="1">The sequence shown here is derived from an EMBL/GenBank/DDBJ whole genome shotgun (WGS) entry which is preliminary data.</text>
</comment>